<comment type="subcellular location">
    <subcellularLocation>
        <location evidence="1">Cell membrane</location>
        <topology evidence="1">Multi-pass membrane protein</topology>
    </subcellularLocation>
</comment>
<keyword evidence="2" id="KW-1003">Cell membrane</keyword>
<dbReference type="GO" id="GO:0016787">
    <property type="term" value="F:hydrolase activity"/>
    <property type="evidence" value="ECO:0007669"/>
    <property type="project" value="UniProtKB-KW"/>
</dbReference>
<dbReference type="PANTHER" id="PTHR14969:SF62">
    <property type="entry name" value="DECAPRENYLPHOSPHORYL-5-PHOSPHORIBOSE PHOSPHATASE RV3807C-RELATED"/>
    <property type="match status" value="1"/>
</dbReference>
<comment type="caution">
    <text evidence="9">The sequence shown here is derived from an EMBL/GenBank/DDBJ whole genome shotgun (WGS) entry which is preliminary data.</text>
</comment>
<evidence type="ECO:0000256" key="5">
    <source>
        <dbReference type="ARBA" id="ARBA00022989"/>
    </source>
</evidence>
<name>A0A087BZA4_9BIFI</name>
<keyword evidence="3 7" id="KW-0812">Transmembrane</keyword>
<feature type="transmembrane region" description="Helical" evidence="7">
    <location>
        <begin position="43"/>
        <end position="65"/>
    </location>
</feature>
<dbReference type="AlphaFoldDB" id="A0A087BZA4"/>
<dbReference type="EMBL" id="JGZE01000017">
    <property type="protein sequence ID" value="KFI76354.1"/>
    <property type="molecule type" value="Genomic_DNA"/>
</dbReference>
<sequence length="253" mass="27887">MLRQHGHALQGFLENSWCFNATLERMNNHFSMLLSRLSWTRRLLVLLTALTLICIIPIGDALKGNRSITSHEMMILGHFHNAPDLLLAISTVIGRVFSIAGTALIVSVFLFYLIWTEHGWVQPVRGAIIAVTPMMVTLVVKLVVNRNRPGTPLGSLASDPSFPSGHVTASTSCVALLFLTLQVRHVRKPPRRHRCFLRLATVVILTLIPVLTAVSRLILGVHYPSDVVASLILNALLAASLGVISQHWTMETS</sequence>
<feature type="domain" description="Phosphatidic acid phosphatase type 2/haloperoxidase" evidence="8">
    <location>
        <begin position="124"/>
        <end position="242"/>
    </location>
</feature>
<dbReference type="GeneID" id="93094945"/>
<dbReference type="SUPFAM" id="SSF48317">
    <property type="entry name" value="Acid phosphatase/Vanadium-dependent haloperoxidase"/>
    <property type="match status" value="1"/>
</dbReference>
<keyword evidence="10" id="KW-1185">Reference proteome</keyword>
<feature type="transmembrane region" description="Helical" evidence="7">
    <location>
        <begin position="85"/>
        <end position="114"/>
    </location>
</feature>
<feature type="transmembrane region" description="Helical" evidence="7">
    <location>
        <begin position="227"/>
        <end position="244"/>
    </location>
</feature>
<evidence type="ECO:0000313" key="10">
    <source>
        <dbReference type="Proteomes" id="UP000029082"/>
    </source>
</evidence>
<evidence type="ECO:0000256" key="2">
    <source>
        <dbReference type="ARBA" id="ARBA00022475"/>
    </source>
</evidence>
<proteinExistence type="predicted"/>
<dbReference type="PANTHER" id="PTHR14969">
    <property type="entry name" value="SPHINGOSINE-1-PHOSPHATE PHOSPHOHYDROLASE"/>
    <property type="match status" value="1"/>
</dbReference>
<feature type="transmembrane region" description="Helical" evidence="7">
    <location>
        <begin position="126"/>
        <end position="144"/>
    </location>
</feature>
<keyword evidence="5 7" id="KW-1133">Transmembrane helix</keyword>
<evidence type="ECO:0000259" key="8">
    <source>
        <dbReference type="SMART" id="SM00014"/>
    </source>
</evidence>
<dbReference type="Gene3D" id="1.20.144.10">
    <property type="entry name" value="Phosphatidic acid phosphatase type 2/haloperoxidase"/>
    <property type="match status" value="1"/>
</dbReference>
<dbReference type="OrthoDB" id="9789113at2"/>
<evidence type="ECO:0000256" key="7">
    <source>
        <dbReference type="SAM" id="Phobius"/>
    </source>
</evidence>
<protein>
    <submittedName>
        <fullName evidence="9">PAP2 family protein</fullName>
    </submittedName>
</protein>
<gene>
    <name evidence="9" type="ORF">BMON_1275</name>
</gene>
<evidence type="ECO:0000256" key="3">
    <source>
        <dbReference type="ARBA" id="ARBA00022692"/>
    </source>
</evidence>
<dbReference type="eggNOG" id="COG0671">
    <property type="taxonomic scope" value="Bacteria"/>
</dbReference>
<evidence type="ECO:0000313" key="9">
    <source>
        <dbReference type="EMBL" id="KFI76354.1"/>
    </source>
</evidence>
<dbReference type="Pfam" id="PF01569">
    <property type="entry name" value="PAP2"/>
    <property type="match status" value="1"/>
</dbReference>
<evidence type="ECO:0000256" key="6">
    <source>
        <dbReference type="ARBA" id="ARBA00023136"/>
    </source>
</evidence>
<dbReference type="SMART" id="SM00014">
    <property type="entry name" value="acidPPc"/>
    <property type="match status" value="1"/>
</dbReference>
<accession>A0A087BZA4</accession>
<feature type="transmembrane region" description="Helical" evidence="7">
    <location>
        <begin position="195"/>
        <end position="215"/>
    </location>
</feature>
<dbReference type="GO" id="GO:0005886">
    <property type="term" value="C:plasma membrane"/>
    <property type="evidence" value="ECO:0007669"/>
    <property type="project" value="UniProtKB-SubCell"/>
</dbReference>
<dbReference type="InterPro" id="IPR000326">
    <property type="entry name" value="PAP2/HPO"/>
</dbReference>
<feature type="transmembrane region" description="Helical" evidence="7">
    <location>
        <begin position="164"/>
        <end position="183"/>
    </location>
</feature>
<dbReference type="STRING" id="1437603.GCA_000771525_00409"/>
<dbReference type="Proteomes" id="UP000029082">
    <property type="component" value="Unassembled WGS sequence"/>
</dbReference>
<evidence type="ECO:0000256" key="1">
    <source>
        <dbReference type="ARBA" id="ARBA00004651"/>
    </source>
</evidence>
<dbReference type="RefSeq" id="WP_033513360.1">
    <property type="nucleotide sequence ID" value="NZ_JDUO01000014.1"/>
</dbReference>
<reference evidence="9 10" key="1">
    <citation type="submission" date="2014-03" db="EMBL/GenBank/DDBJ databases">
        <title>Genomics of Bifidobacteria.</title>
        <authorList>
            <person name="Ventura M."/>
            <person name="Milani C."/>
            <person name="Lugli G.A."/>
        </authorList>
    </citation>
    <scope>NUCLEOTIDE SEQUENCE [LARGE SCALE GENOMIC DNA]</scope>
    <source>
        <strain evidence="9 10">DSM 21395</strain>
    </source>
</reference>
<keyword evidence="4" id="KW-0378">Hydrolase</keyword>
<organism evidence="9 10">
    <name type="scientific">Bifidobacterium mongoliense DSM 21395</name>
    <dbReference type="NCBI Taxonomy" id="1437603"/>
    <lineage>
        <taxon>Bacteria</taxon>
        <taxon>Bacillati</taxon>
        <taxon>Actinomycetota</taxon>
        <taxon>Actinomycetes</taxon>
        <taxon>Bifidobacteriales</taxon>
        <taxon>Bifidobacteriaceae</taxon>
        <taxon>Bifidobacterium</taxon>
    </lineage>
</organism>
<dbReference type="InterPro" id="IPR036938">
    <property type="entry name" value="PAP2/HPO_sf"/>
</dbReference>
<evidence type="ECO:0000256" key="4">
    <source>
        <dbReference type="ARBA" id="ARBA00022801"/>
    </source>
</evidence>
<keyword evidence="6 7" id="KW-0472">Membrane</keyword>